<gene>
    <name evidence="15" type="primary">LOC115757606</name>
</gene>
<feature type="domain" description="Leucine-rich repeat-containing N-terminal plant-type" evidence="13">
    <location>
        <begin position="71"/>
        <end position="119"/>
    </location>
</feature>
<dbReference type="Pfam" id="PF13855">
    <property type="entry name" value="LRR_8"/>
    <property type="match status" value="2"/>
</dbReference>
<comment type="similarity">
    <text evidence="2">Belongs to the RLP family.</text>
</comment>
<dbReference type="PANTHER" id="PTHR48061">
    <property type="entry name" value="LEUCINE-RICH REPEAT RECEPTOR PROTEIN KINASE EMS1-LIKE-RELATED"/>
    <property type="match status" value="1"/>
</dbReference>
<evidence type="ECO:0000256" key="8">
    <source>
        <dbReference type="ARBA" id="ARBA00022989"/>
    </source>
</evidence>
<dbReference type="PROSITE" id="PS51450">
    <property type="entry name" value="LRR"/>
    <property type="match status" value="1"/>
</dbReference>
<evidence type="ECO:0000256" key="12">
    <source>
        <dbReference type="SAM" id="Phobius"/>
    </source>
</evidence>
<keyword evidence="7" id="KW-0677">Repeat</keyword>
<evidence type="ECO:0000256" key="11">
    <source>
        <dbReference type="ARBA" id="ARBA00023180"/>
    </source>
</evidence>
<evidence type="ECO:0000256" key="2">
    <source>
        <dbReference type="ARBA" id="ARBA00009592"/>
    </source>
</evidence>
<dbReference type="SMART" id="SM00369">
    <property type="entry name" value="LRR_TYP"/>
    <property type="match status" value="11"/>
</dbReference>
<evidence type="ECO:0000256" key="7">
    <source>
        <dbReference type="ARBA" id="ARBA00022737"/>
    </source>
</evidence>
<protein>
    <submittedName>
        <fullName evidence="15">Receptor-like protein 7</fullName>
    </submittedName>
</protein>
<dbReference type="GeneID" id="115757606"/>
<dbReference type="Proteomes" id="UP000827889">
    <property type="component" value="Chromosome 3"/>
</dbReference>
<evidence type="ECO:0000256" key="10">
    <source>
        <dbReference type="ARBA" id="ARBA00023170"/>
    </source>
</evidence>
<dbReference type="InterPro" id="IPR013210">
    <property type="entry name" value="LRR_N_plant-typ"/>
</dbReference>
<dbReference type="InterPro" id="IPR032675">
    <property type="entry name" value="LRR_dom_sf"/>
</dbReference>
<dbReference type="Gene3D" id="3.80.10.10">
    <property type="entry name" value="Ribonuclease Inhibitor"/>
    <property type="match status" value="5"/>
</dbReference>
<keyword evidence="6" id="KW-0732">Signal</keyword>
<reference evidence="15" key="1">
    <citation type="submission" date="2025-08" db="UniProtKB">
        <authorList>
            <consortium name="RefSeq"/>
        </authorList>
    </citation>
    <scope>IDENTIFICATION</scope>
    <source>
        <tissue evidence="15">Leaf</tissue>
    </source>
</reference>
<dbReference type="Pfam" id="PF08263">
    <property type="entry name" value="LRRNT_2"/>
    <property type="match status" value="1"/>
</dbReference>
<evidence type="ECO:0000313" key="14">
    <source>
        <dbReference type="Proteomes" id="UP000827889"/>
    </source>
</evidence>
<dbReference type="RefSeq" id="XP_048131648.1">
    <property type="nucleotide sequence ID" value="XM_048275691.1"/>
</dbReference>
<evidence type="ECO:0000256" key="4">
    <source>
        <dbReference type="ARBA" id="ARBA00022614"/>
    </source>
</evidence>
<keyword evidence="11" id="KW-0325">Glycoprotein</keyword>
<evidence type="ECO:0000256" key="1">
    <source>
        <dbReference type="ARBA" id="ARBA00004251"/>
    </source>
</evidence>
<keyword evidence="10" id="KW-0675">Receptor</keyword>
<keyword evidence="5 12" id="KW-0812">Transmembrane</keyword>
<organism evidence="14 15">
    <name type="scientific">Rhodamnia argentea</name>
    <dbReference type="NCBI Taxonomy" id="178133"/>
    <lineage>
        <taxon>Eukaryota</taxon>
        <taxon>Viridiplantae</taxon>
        <taxon>Streptophyta</taxon>
        <taxon>Embryophyta</taxon>
        <taxon>Tracheophyta</taxon>
        <taxon>Spermatophyta</taxon>
        <taxon>Magnoliopsida</taxon>
        <taxon>eudicotyledons</taxon>
        <taxon>Gunneridae</taxon>
        <taxon>Pentapetalae</taxon>
        <taxon>rosids</taxon>
        <taxon>malvids</taxon>
        <taxon>Myrtales</taxon>
        <taxon>Myrtaceae</taxon>
        <taxon>Myrtoideae</taxon>
        <taxon>Myrteae</taxon>
        <taxon>Australasian group</taxon>
        <taxon>Rhodamnia</taxon>
    </lineage>
</organism>
<proteinExistence type="inferred from homology"/>
<keyword evidence="3" id="KW-1003">Cell membrane</keyword>
<feature type="transmembrane region" description="Helical" evidence="12">
    <location>
        <begin position="42"/>
        <end position="61"/>
    </location>
</feature>
<keyword evidence="9 12" id="KW-0472">Membrane</keyword>
<comment type="subcellular location">
    <subcellularLocation>
        <location evidence="1">Cell membrane</location>
        <topology evidence="1">Single-pass type I membrane protein</topology>
    </subcellularLocation>
</comment>
<dbReference type="SUPFAM" id="SSF52047">
    <property type="entry name" value="RNI-like"/>
    <property type="match status" value="1"/>
</dbReference>
<dbReference type="InterPro" id="IPR046956">
    <property type="entry name" value="RLP23-like"/>
</dbReference>
<keyword evidence="4" id="KW-0433">Leucine-rich repeat</keyword>
<sequence length="954" mass="105438">MGVKIFPLPERTVAAYKTASPLHSRSKTHFSNPKNKSKSRKFMAALSFYLLLTWIFLLSLFRARFAEELCHADESSALLEFKRSFRTNTTDRRCVHPKVHSWSLDGSGDCCSWDGIECDAATGRVIALDLSSSCLSGTLSPNTTLFRLVHLELLNLAFNSFNLSSIPYGFGNLSRLKHLKLSISDFSGEIPHDISQLSELVSLDLSTSLPETLHLPNMGNIVHNLTGLKELDLSFVSLLSPIPPVLANFSSLTSLRLVHCGLNGDFPVSIFQLPNLEVLRIAGSLPSSLGNLSHLTSLDLPGNNLRGQIPVSFANLTQLRSLWLSSNNLSGDTLEWVVNLTKLTYMGISGNRFSGEFPSSFENLKQLAVLDLSRNDLHGDIPGTLWNLKCLQWLSLESLNLNGVLDVNDLFKLKSLRSLQLSFNNISFTKSFITATTLKLSDLSLDSCNLTEFPQFIGYLSKLKRLDLPHNKIRGTIPSWMWKNSKESLNYIDLSHNLLTGFENNHTDLPFPSLEYLDVSSNLLETTLPVPPPSVVLYSVSKNFLSGQVPTSICGVSSLAVLDLSDNSLNGTLPPCLGSIAPLIYLNLARNKFSGVIPHVYPDGCALKMINLRENQLGGIVPISLGNCRMLEYLNLGGNQINDTFPFWLSELPYLKIVGLQSNEFHGPIEGHVRQLNFTSLQILDLSNNNFNGKLPSKLLQSCRAMKVTVGQDELAYMDINQWLDLSSTLVSGSMITYAMTLMNKGMKREYVKIPDILMAIDLSSNKFEGFIPELIGDLKSLRILNLSNNFLNGSIPPSLANLTVLESLDLSLNNLEGEIPQQLTSLTFLAVFHVSHNQLSGPIPRGTQFDTFGSCSFEMNEGLCGSPLPNKCTNGDNAPPPPSSFDVDNEEKSLFDLGWKIVLVGAGVGFLVGVMLENLIIDEKSRWFLHYSKRMAKGCQRVRKALADRKICS</sequence>
<evidence type="ECO:0000259" key="13">
    <source>
        <dbReference type="Pfam" id="PF08263"/>
    </source>
</evidence>
<evidence type="ECO:0000256" key="3">
    <source>
        <dbReference type="ARBA" id="ARBA00022475"/>
    </source>
</evidence>
<evidence type="ECO:0000313" key="15">
    <source>
        <dbReference type="RefSeq" id="XP_048131648.1"/>
    </source>
</evidence>
<dbReference type="PRINTS" id="PR00019">
    <property type="entry name" value="LEURICHRPT"/>
</dbReference>
<keyword evidence="8 12" id="KW-1133">Transmembrane helix</keyword>
<evidence type="ECO:0000256" key="5">
    <source>
        <dbReference type="ARBA" id="ARBA00022692"/>
    </source>
</evidence>
<dbReference type="PANTHER" id="PTHR48061:SF29">
    <property type="entry name" value="RECEPTOR-LIKE KINASE FAMILY PROTEIN, PUTATIVE-RELATED"/>
    <property type="match status" value="1"/>
</dbReference>
<name>A0ABM3H4Z1_9MYRT</name>
<evidence type="ECO:0000256" key="6">
    <source>
        <dbReference type="ARBA" id="ARBA00022729"/>
    </source>
</evidence>
<evidence type="ECO:0000256" key="9">
    <source>
        <dbReference type="ARBA" id="ARBA00023136"/>
    </source>
</evidence>
<dbReference type="InterPro" id="IPR003591">
    <property type="entry name" value="Leu-rich_rpt_typical-subtyp"/>
</dbReference>
<dbReference type="Pfam" id="PF00560">
    <property type="entry name" value="LRR_1"/>
    <property type="match status" value="7"/>
</dbReference>
<dbReference type="SUPFAM" id="SSF52058">
    <property type="entry name" value="L domain-like"/>
    <property type="match status" value="2"/>
</dbReference>
<dbReference type="InterPro" id="IPR001611">
    <property type="entry name" value="Leu-rich_rpt"/>
</dbReference>
<keyword evidence="14" id="KW-1185">Reference proteome</keyword>
<accession>A0ABM3H4Z1</accession>